<dbReference type="SUPFAM" id="SSF46689">
    <property type="entry name" value="Homeodomain-like"/>
    <property type="match status" value="2"/>
</dbReference>
<dbReference type="InterPro" id="IPR001789">
    <property type="entry name" value="Sig_transdc_resp-reg_receiver"/>
</dbReference>
<evidence type="ECO:0000256" key="3">
    <source>
        <dbReference type="ARBA" id="ARBA00023163"/>
    </source>
</evidence>
<dbReference type="PANTHER" id="PTHR43280:SF28">
    <property type="entry name" value="HTH-TYPE TRANSCRIPTIONAL ACTIVATOR RHAS"/>
    <property type="match status" value="1"/>
</dbReference>
<gene>
    <name evidence="8" type="ORF">GZH47_17895</name>
</gene>
<protein>
    <submittedName>
        <fullName evidence="8">Response regulator</fullName>
    </submittedName>
</protein>
<keyword evidence="3" id="KW-0804">Transcription</keyword>
<dbReference type="InterPro" id="IPR018062">
    <property type="entry name" value="HTH_AraC-typ_CS"/>
</dbReference>
<proteinExistence type="predicted"/>
<feature type="domain" description="HTH araC/xylS-type" evidence="6">
    <location>
        <begin position="422"/>
        <end position="520"/>
    </location>
</feature>
<dbReference type="PRINTS" id="PR00032">
    <property type="entry name" value="HTHARAC"/>
</dbReference>
<dbReference type="GO" id="GO:0043565">
    <property type="term" value="F:sequence-specific DNA binding"/>
    <property type="evidence" value="ECO:0007669"/>
    <property type="project" value="InterPro"/>
</dbReference>
<evidence type="ECO:0000259" key="6">
    <source>
        <dbReference type="PROSITE" id="PS01124"/>
    </source>
</evidence>
<dbReference type="InterPro" id="IPR009057">
    <property type="entry name" value="Homeodomain-like_sf"/>
</dbReference>
<organism evidence="8 9">
    <name type="scientific">Paenibacillus rhizovicinus</name>
    <dbReference type="NCBI Taxonomy" id="2704463"/>
    <lineage>
        <taxon>Bacteria</taxon>
        <taxon>Bacillati</taxon>
        <taxon>Bacillota</taxon>
        <taxon>Bacilli</taxon>
        <taxon>Bacillales</taxon>
        <taxon>Paenibacillaceae</taxon>
        <taxon>Paenibacillus</taxon>
    </lineage>
</organism>
<keyword evidence="1" id="KW-0805">Transcription regulation</keyword>
<dbReference type="PROSITE" id="PS01124">
    <property type="entry name" value="HTH_ARAC_FAMILY_2"/>
    <property type="match status" value="1"/>
</dbReference>
<dbReference type="Pfam" id="PF00072">
    <property type="entry name" value="Response_reg"/>
    <property type="match status" value="1"/>
</dbReference>
<feature type="domain" description="Response regulatory" evidence="7">
    <location>
        <begin position="3"/>
        <end position="120"/>
    </location>
</feature>
<evidence type="ECO:0000256" key="4">
    <source>
        <dbReference type="PROSITE-ProRule" id="PRU00169"/>
    </source>
</evidence>
<dbReference type="Gene3D" id="1.10.10.60">
    <property type="entry name" value="Homeodomain-like"/>
    <property type="match status" value="2"/>
</dbReference>
<evidence type="ECO:0000256" key="2">
    <source>
        <dbReference type="ARBA" id="ARBA00023125"/>
    </source>
</evidence>
<evidence type="ECO:0000256" key="1">
    <source>
        <dbReference type="ARBA" id="ARBA00023015"/>
    </source>
</evidence>
<dbReference type="InterPro" id="IPR018060">
    <property type="entry name" value="HTH_AraC"/>
</dbReference>
<dbReference type="AlphaFoldDB" id="A0A6C0P208"/>
<feature type="region of interest" description="Disordered" evidence="5">
    <location>
        <begin position="512"/>
        <end position="537"/>
    </location>
</feature>
<dbReference type="SMART" id="SM00342">
    <property type="entry name" value="HTH_ARAC"/>
    <property type="match status" value="1"/>
</dbReference>
<evidence type="ECO:0000313" key="8">
    <source>
        <dbReference type="EMBL" id="QHW32497.1"/>
    </source>
</evidence>
<dbReference type="Gene3D" id="3.40.50.2300">
    <property type="match status" value="1"/>
</dbReference>
<keyword evidence="4" id="KW-0597">Phosphoprotein</keyword>
<evidence type="ECO:0000259" key="7">
    <source>
        <dbReference type="PROSITE" id="PS50110"/>
    </source>
</evidence>
<dbReference type="GO" id="GO:0003700">
    <property type="term" value="F:DNA-binding transcription factor activity"/>
    <property type="evidence" value="ECO:0007669"/>
    <property type="project" value="InterPro"/>
</dbReference>
<feature type="modified residue" description="4-aspartylphosphate" evidence="4">
    <location>
        <position position="55"/>
    </location>
</feature>
<dbReference type="PROSITE" id="PS00041">
    <property type="entry name" value="HTH_ARAC_FAMILY_1"/>
    <property type="match status" value="1"/>
</dbReference>
<dbReference type="KEGG" id="prz:GZH47_17895"/>
<dbReference type="InterPro" id="IPR020449">
    <property type="entry name" value="Tscrpt_reg_AraC-type_HTH"/>
</dbReference>
<name>A0A6C0P208_9BACL</name>
<dbReference type="GO" id="GO:0000160">
    <property type="term" value="P:phosphorelay signal transduction system"/>
    <property type="evidence" value="ECO:0007669"/>
    <property type="project" value="InterPro"/>
</dbReference>
<accession>A0A6C0P208</accession>
<dbReference type="RefSeq" id="WP_162642293.1">
    <property type="nucleotide sequence ID" value="NZ_CP048286.1"/>
</dbReference>
<keyword evidence="9" id="KW-1185">Reference proteome</keyword>
<evidence type="ECO:0000313" key="9">
    <source>
        <dbReference type="Proteomes" id="UP000479114"/>
    </source>
</evidence>
<dbReference type="EMBL" id="CP048286">
    <property type="protein sequence ID" value="QHW32497.1"/>
    <property type="molecule type" value="Genomic_DNA"/>
</dbReference>
<dbReference type="CDD" id="cd17536">
    <property type="entry name" value="REC_YesN-like"/>
    <property type="match status" value="1"/>
</dbReference>
<evidence type="ECO:0000256" key="5">
    <source>
        <dbReference type="SAM" id="MobiDB-lite"/>
    </source>
</evidence>
<keyword evidence="2" id="KW-0238">DNA-binding</keyword>
<dbReference type="InterPro" id="IPR011006">
    <property type="entry name" value="CheY-like_superfamily"/>
</dbReference>
<dbReference type="PANTHER" id="PTHR43280">
    <property type="entry name" value="ARAC-FAMILY TRANSCRIPTIONAL REGULATOR"/>
    <property type="match status" value="1"/>
</dbReference>
<dbReference type="SUPFAM" id="SSF52172">
    <property type="entry name" value="CheY-like"/>
    <property type="match status" value="1"/>
</dbReference>
<dbReference type="Proteomes" id="UP000479114">
    <property type="component" value="Chromosome"/>
</dbReference>
<dbReference type="PROSITE" id="PS50110">
    <property type="entry name" value="RESPONSE_REGULATORY"/>
    <property type="match status" value="1"/>
</dbReference>
<reference evidence="8 9" key="1">
    <citation type="submission" date="2020-02" db="EMBL/GenBank/DDBJ databases">
        <title>Paenibacillus sp. nov., isolated from rhizosphere soil of tomato.</title>
        <authorList>
            <person name="Weon H.-Y."/>
            <person name="Lee S.A."/>
        </authorList>
    </citation>
    <scope>NUCLEOTIDE SEQUENCE [LARGE SCALE GENOMIC DNA]</scope>
    <source>
        <strain evidence="8 9">14171R-81</strain>
    </source>
</reference>
<sequence>MRNLLIVDDEQQIRQGLQAMIEREFPEEYEISLAEDGEEALEIHRERPADLVITDIRMPGMDGIALIQELQAGNPKPAVMILSGYDDFRYAKEAIKCEVKEYLLKPVVRDDLFGAVRRIGEALARSEHAAERLKQSDRMMEELRASRLNNIFMNAQLEADEVRRLCESVELGRFQGEYYIGLIALSELDSLTVKRDMMLQCFLSMMDACNDGSIEDGEPGCVRVLDKDARLVLITQAAGVLECLAVRASQCGYGNFRMGVSGKAEDLASLRVHYLEAVKALKYGFIHPESILIPFGSIEHKERSYQLPLDRIRKIANMLGTSRVQEMKALLHEVLDREAVGKYDISYAEKLSGSLNELVFDRVFQLYGEETIEILRMYKKVGSLYGCGSFDAYAYGVERLLEQLNEFVSTMKGIHVDQKEMKQAIAYIEEHYAKDLSMTMVSNHVSLNYTYFSQSFKAFTGENFLTYLKRMRISRAKQLLETTDEKIARIGERVGFGNSKHFTRAFREMEGISPGEYRDKREPLEHSEPAANRTEGR</sequence>
<dbReference type="SMART" id="SM00448">
    <property type="entry name" value="REC"/>
    <property type="match status" value="1"/>
</dbReference>
<dbReference type="Pfam" id="PF12833">
    <property type="entry name" value="HTH_18"/>
    <property type="match status" value="1"/>
</dbReference>